<feature type="compositionally biased region" description="Polar residues" evidence="1">
    <location>
        <begin position="1"/>
        <end position="12"/>
    </location>
</feature>
<sequence>MPSGPQAVSPSAATGVRAAPRRTVRRLAEGRPDIESSTGRKTGRSRRYPPARHGPERGWALRYRRTDPAFTSGAEWDNFPPELPKGTDS</sequence>
<gene>
    <name evidence="2" type="ORF">GCM10009564_03280</name>
</gene>
<dbReference type="Proteomes" id="UP001501072">
    <property type="component" value="Unassembled WGS sequence"/>
</dbReference>
<name>A0ABN1SRZ8_9ACTN</name>
<organism evidence="2 3">
    <name type="scientific">Streptomyces thermogriseus</name>
    <dbReference type="NCBI Taxonomy" id="75292"/>
    <lineage>
        <taxon>Bacteria</taxon>
        <taxon>Bacillati</taxon>
        <taxon>Actinomycetota</taxon>
        <taxon>Actinomycetes</taxon>
        <taxon>Kitasatosporales</taxon>
        <taxon>Streptomycetaceae</taxon>
        <taxon>Streptomyces</taxon>
    </lineage>
</organism>
<feature type="region of interest" description="Disordered" evidence="1">
    <location>
        <begin position="1"/>
        <end position="89"/>
    </location>
</feature>
<protein>
    <submittedName>
        <fullName evidence="2">Uncharacterized protein</fullName>
    </submittedName>
</protein>
<comment type="caution">
    <text evidence="2">The sequence shown here is derived from an EMBL/GenBank/DDBJ whole genome shotgun (WGS) entry which is preliminary data.</text>
</comment>
<accession>A0ABN1SRZ8</accession>
<reference evidence="2 3" key="1">
    <citation type="journal article" date="2019" name="Int. J. Syst. Evol. Microbiol.">
        <title>The Global Catalogue of Microorganisms (GCM) 10K type strain sequencing project: providing services to taxonomists for standard genome sequencing and annotation.</title>
        <authorList>
            <consortium name="The Broad Institute Genomics Platform"/>
            <consortium name="The Broad Institute Genome Sequencing Center for Infectious Disease"/>
            <person name="Wu L."/>
            <person name="Ma J."/>
        </authorList>
    </citation>
    <scope>NUCLEOTIDE SEQUENCE [LARGE SCALE GENOMIC DNA]</scope>
    <source>
        <strain evidence="2 3">JCM 11269</strain>
    </source>
</reference>
<evidence type="ECO:0000313" key="3">
    <source>
        <dbReference type="Proteomes" id="UP001501072"/>
    </source>
</evidence>
<feature type="compositionally biased region" description="Basic residues" evidence="1">
    <location>
        <begin position="41"/>
        <end position="50"/>
    </location>
</feature>
<evidence type="ECO:0000313" key="2">
    <source>
        <dbReference type="EMBL" id="GAA1003449.1"/>
    </source>
</evidence>
<proteinExistence type="predicted"/>
<dbReference type="EMBL" id="BAAAHU010000002">
    <property type="protein sequence ID" value="GAA1003449.1"/>
    <property type="molecule type" value="Genomic_DNA"/>
</dbReference>
<evidence type="ECO:0000256" key="1">
    <source>
        <dbReference type="SAM" id="MobiDB-lite"/>
    </source>
</evidence>
<keyword evidence="3" id="KW-1185">Reference proteome</keyword>